<accession>R0JX01</accession>
<feature type="transmembrane region" description="Helical" evidence="1">
    <location>
        <begin position="53"/>
        <end position="75"/>
    </location>
</feature>
<dbReference type="Proteomes" id="UP000296049">
    <property type="component" value="Unassembled WGS sequence"/>
</dbReference>
<proteinExistence type="predicted"/>
<dbReference type="AlphaFoldDB" id="R0JX01"/>
<dbReference type="EMBL" id="KB742997">
    <property type="protein sequence ID" value="EOB02096.1"/>
    <property type="molecule type" value="Genomic_DNA"/>
</dbReference>
<keyword evidence="3" id="KW-1185">Reference proteome</keyword>
<evidence type="ECO:0000256" key="1">
    <source>
        <dbReference type="SAM" id="Phobius"/>
    </source>
</evidence>
<gene>
    <name evidence="2" type="ORF">Anapl_17372</name>
</gene>
<reference evidence="3" key="1">
    <citation type="journal article" date="2013" name="Nat. Genet.">
        <title>The duck genome and transcriptome provide insight into an avian influenza virus reservoir species.</title>
        <authorList>
            <person name="Huang Y."/>
            <person name="Li Y."/>
            <person name="Burt D.W."/>
            <person name="Chen H."/>
            <person name="Zhang Y."/>
            <person name="Qian W."/>
            <person name="Kim H."/>
            <person name="Gan S."/>
            <person name="Zhao Y."/>
            <person name="Li J."/>
            <person name="Yi K."/>
            <person name="Feng H."/>
            <person name="Zhu P."/>
            <person name="Li B."/>
            <person name="Liu Q."/>
            <person name="Fairley S."/>
            <person name="Magor K.E."/>
            <person name="Du Z."/>
            <person name="Hu X."/>
            <person name="Goodman L."/>
            <person name="Tafer H."/>
            <person name="Vignal A."/>
            <person name="Lee T."/>
            <person name="Kim K.W."/>
            <person name="Sheng Z."/>
            <person name="An Y."/>
            <person name="Searle S."/>
            <person name="Herrero J."/>
            <person name="Groenen M.A."/>
            <person name="Crooijmans R.P."/>
            <person name="Faraut T."/>
            <person name="Cai Q."/>
            <person name="Webster R.G."/>
            <person name="Aldridge J.R."/>
            <person name="Warren W.C."/>
            <person name="Bartschat S."/>
            <person name="Kehr S."/>
            <person name="Marz M."/>
            <person name="Stadler P.F."/>
            <person name="Smith J."/>
            <person name="Kraus R.H."/>
            <person name="Zhao Y."/>
            <person name="Ren L."/>
            <person name="Fei J."/>
            <person name="Morisson M."/>
            <person name="Kaiser P."/>
            <person name="Griffin D.K."/>
            <person name="Rao M."/>
            <person name="Pitel F."/>
            <person name="Wang J."/>
            <person name="Li N."/>
        </authorList>
    </citation>
    <scope>NUCLEOTIDE SEQUENCE [LARGE SCALE GENOMIC DNA]</scope>
</reference>
<evidence type="ECO:0000313" key="2">
    <source>
        <dbReference type="EMBL" id="EOB02096.1"/>
    </source>
</evidence>
<keyword evidence="1" id="KW-1133">Transmembrane helix</keyword>
<sequence length="181" mass="20981">MDYRVDVWTVERKGGGAVVHVSVIHSEDCLSTAQILQGAECPKTCFKESPRYLLIYLALSRAIFLYIILVFLHTYPNCCMYTVTERTQFTATAAWFYLQLSLKGDLPSISLTKSSGVIPSCDGKQNQRIHRDLEEDFYQCPEKQLRKSHYLFFRLYRKKLVSTVNEELTFKEAKQPAMNYK</sequence>
<keyword evidence="1" id="KW-0472">Membrane</keyword>
<evidence type="ECO:0000313" key="3">
    <source>
        <dbReference type="Proteomes" id="UP000296049"/>
    </source>
</evidence>
<protein>
    <submittedName>
        <fullName evidence="2">Uncharacterized protein</fullName>
    </submittedName>
</protein>
<organism evidence="2 3">
    <name type="scientific">Anas platyrhynchos</name>
    <name type="common">Mallard</name>
    <name type="synonym">Anas boschas</name>
    <dbReference type="NCBI Taxonomy" id="8839"/>
    <lineage>
        <taxon>Eukaryota</taxon>
        <taxon>Metazoa</taxon>
        <taxon>Chordata</taxon>
        <taxon>Craniata</taxon>
        <taxon>Vertebrata</taxon>
        <taxon>Euteleostomi</taxon>
        <taxon>Archelosauria</taxon>
        <taxon>Archosauria</taxon>
        <taxon>Dinosauria</taxon>
        <taxon>Saurischia</taxon>
        <taxon>Theropoda</taxon>
        <taxon>Coelurosauria</taxon>
        <taxon>Aves</taxon>
        <taxon>Neognathae</taxon>
        <taxon>Galloanserae</taxon>
        <taxon>Anseriformes</taxon>
        <taxon>Anatidae</taxon>
        <taxon>Anatinae</taxon>
        <taxon>Anas</taxon>
    </lineage>
</organism>
<name>R0JX01_ANAPL</name>
<keyword evidence="1" id="KW-0812">Transmembrane</keyword>